<accession>E9GY54</accession>
<dbReference type="AlphaFoldDB" id="E9GY54"/>
<keyword evidence="2" id="KW-1185">Reference proteome</keyword>
<organism evidence="1 2">
    <name type="scientific">Daphnia pulex</name>
    <name type="common">Water flea</name>
    <dbReference type="NCBI Taxonomy" id="6669"/>
    <lineage>
        <taxon>Eukaryota</taxon>
        <taxon>Metazoa</taxon>
        <taxon>Ecdysozoa</taxon>
        <taxon>Arthropoda</taxon>
        <taxon>Crustacea</taxon>
        <taxon>Branchiopoda</taxon>
        <taxon>Diplostraca</taxon>
        <taxon>Cladocera</taxon>
        <taxon>Anomopoda</taxon>
        <taxon>Daphniidae</taxon>
        <taxon>Daphnia</taxon>
    </lineage>
</organism>
<dbReference type="Proteomes" id="UP000000305">
    <property type="component" value="Unassembled WGS sequence"/>
</dbReference>
<reference evidence="1 2" key="1">
    <citation type="journal article" date="2011" name="Science">
        <title>The ecoresponsive genome of Daphnia pulex.</title>
        <authorList>
            <person name="Colbourne J.K."/>
            <person name="Pfrender M.E."/>
            <person name="Gilbert D."/>
            <person name="Thomas W.K."/>
            <person name="Tucker A."/>
            <person name="Oakley T.H."/>
            <person name="Tokishita S."/>
            <person name="Aerts A."/>
            <person name="Arnold G.J."/>
            <person name="Basu M.K."/>
            <person name="Bauer D.J."/>
            <person name="Caceres C.E."/>
            <person name="Carmel L."/>
            <person name="Casola C."/>
            <person name="Choi J.H."/>
            <person name="Detter J.C."/>
            <person name="Dong Q."/>
            <person name="Dusheyko S."/>
            <person name="Eads B.D."/>
            <person name="Frohlich T."/>
            <person name="Geiler-Samerotte K.A."/>
            <person name="Gerlach D."/>
            <person name="Hatcher P."/>
            <person name="Jogdeo S."/>
            <person name="Krijgsveld J."/>
            <person name="Kriventseva E.V."/>
            <person name="Kultz D."/>
            <person name="Laforsch C."/>
            <person name="Lindquist E."/>
            <person name="Lopez J."/>
            <person name="Manak J.R."/>
            <person name="Muller J."/>
            <person name="Pangilinan J."/>
            <person name="Patwardhan R.P."/>
            <person name="Pitluck S."/>
            <person name="Pritham E.J."/>
            <person name="Rechtsteiner A."/>
            <person name="Rho M."/>
            <person name="Rogozin I.B."/>
            <person name="Sakarya O."/>
            <person name="Salamov A."/>
            <person name="Schaack S."/>
            <person name="Shapiro H."/>
            <person name="Shiga Y."/>
            <person name="Skalitzky C."/>
            <person name="Smith Z."/>
            <person name="Souvorov A."/>
            <person name="Sung W."/>
            <person name="Tang Z."/>
            <person name="Tsuchiya D."/>
            <person name="Tu H."/>
            <person name="Vos H."/>
            <person name="Wang M."/>
            <person name="Wolf Y.I."/>
            <person name="Yamagata H."/>
            <person name="Yamada T."/>
            <person name="Ye Y."/>
            <person name="Shaw J.R."/>
            <person name="Andrews J."/>
            <person name="Crease T.J."/>
            <person name="Tang H."/>
            <person name="Lucas S.M."/>
            <person name="Robertson H.M."/>
            <person name="Bork P."/>
            <person name="Koonin E.V."/>
            <person name="Zdobnov E.M."/>
            <person name="Grigoriev I.V."/>
            <person name="Lynch M."/>
            <person name="Boore J.L."/>
        </authorList>
    </citation>
    <scope>NUCLEOTIDE SEQUENCE [LARGE SCALE GENOMIC DNA]</scope>
</reference>
<sequence>MSPPLTFNKVSNHPPSFMKPMLSIISKADKLCQQKKTVPVSSKGDNVKHAYEHHADDIEVPEKTVSETVADNTANRSSTTHEMEQFLQEWDTTTATADCIGNSYQLILLWDRVVYLGE</sequence>
<evidence type="ECO:0000313" key="1">
    <source>
        <dbReference type="EMBL" id="EFX75541.1"/>
    </source>
</evidence>
<evidence type="ECO:0000313" key="2">
    <source>
        <dbReference type="Proteomes" id="UP000000305"/>
    </source>
</evidence>
<proteinExistence type="predicted"/>
<dbReference type="KEGG" id="dpx:DAPPUDRAFT_323187"/>
<name>E9GY54_DAPPU</name>
<gene>
    <name evidence="1" type="ORF">DAPPUDRAFT_323187</name>
</gene>
<dbReference type="InParanoid" id="E9GY54"/>
<dbReference type="HOGENOM" id="CLU_2075518_0_0_1"/>
<dbReference type="EMBL" id="GL732574">
    <property type="protein sequence ID" value="EFX75541.1"/>
    <property type="molecule type" value="Genomic_DNA"/>
</dbReference>
<protein>
    <submittedName>
        <fullName evidence="1">Uncharacterized protein</fullName>
    </submittedName>
</protein>